<evidence type="ECO:0000313" key="3">
    <source>
        <dbReference type="Proteomes" id="UP000694421"/>
    </source>
</evidence>
<dbReference type="InterPro" id="IPR029185">
    <property type="entry name" value="CDRT4"/>
</dbReference>
<dbReference type="AlphaFoldDB" id="A0A8D0KNM9"/>
<dbReference type="Ensembl" id="ENSSMRT00000034061.1">
    <property type="protein sequence ID" value="ENSSMRP00000029190.1"/>
    <property type="gene ID" value="ENSSMRG00000022443.1"/>
</dbReference>
<dbReference type="GeneTree" id="ENSGT01000000217495"/>
<reference evidence="2" key="1">
    <citation type="submission" date="2025-08" db="UniProtKB">
        <authorList>
            <consortium name="Ensembl"/>
        </authorList>
    </citation>
    <scope>IDENTIFICATION</scope>
</reference>
<dbReference type="OMA" id="FCWAQKD"/>
<feature type="region of interest" description="Disordered" evidence="1">
    <location>
        <begin position="52"/>
        <end position="96"/>
    </location>
</feature>
<accession>A0A8D0KNM9</accession>
<name>A0A8D0KNM9_SALMN</name>
<dbReference type="Proteomes" id="UP000694421">
    <property type="component" value="Unplaced"/>
</dbReference>
<reference evidence="2" key="2">
    <citation type="submission" date="2025-09" db="UniProtKB">
        <authorList>
            <consortium name="Ensembl"/>
        </authorList>
    </citation>
    <scope>IDENTIFICATION</scope>
</reference>
<organism evidence="2 3">
    <name type="scientific">Salvator merianae</name>
    <name type="common">Argentine black and white tegu</name>
    <name type="synonym">Tupinambis merianae</name>
    <dbReference type="NCBI Taxonomy" id="96440"/>
    <lineage>
        <taxon>Eukaryota</taxon>
        <taxon>Metazoa</taxon>
        <taxon>Chordata</taxon>
        <taxon>Craniata</taxon>
        <taxon>Vertebrata</taxon>
        <taxon>Euteleostomi</taxon>
        <taxon>Lepidosauria</taxon>
        <taxon>Squamata</taxon>
        <taxon>Bifurcata</taxon>
        <taxon>Unidentata</taxon>
        <taxon>Episquamata</taxon>
        <taxon>Laterata</taxon>
        <taxon>Teiioidea</taxon>
        <taxon>Teiidae</taxon>
        <taxon>Salvator</taxon>
    </lineage>
</organism>
<evidence type="ECO:0000256" key="1">
    <source>
        <dbReference type="SAM" id="MobiDB-lite"/>
    </source>
</evidence>
<protein>
    <submittedName>
        <fullName evidence="2">Uncharacterized protein</fullName>
    </submittedName>
</protein>
<evidence type="ECO:0000313" key="2">
    <source>
        <dbReference type="Ensembl" id="ENSSMRP00000029190.1"/>
    </source>
</evidence>
<keyword evidence="3" id="KW-1185">Reference proteome</keyword>
<proteinExistence type="predicted"/>
<sequence>MLVSANIGIAPHLIFSHQWPAYTTHTSPTVKMLVEQDKLRIAKFLATSPTVREEPCSRGTKQAHISQWEDSSGPQEADVTEPSAAESQDSTAGCAPFDVNKDSLISYGGLRVQSSSSISEPTTTCNLVIFSRRRDPLRVLPMKMPDPQELLCLPH</sequence>
<dbReference type="Pfam" id="PF15213">
    <property type="entry name" value="CDRT4"/>
    <property type="match status" value="1"/>
</dbReference>
<feature type="compositionally biased region" description="Polar residues" evidence="1">
    <location>
        <begin position="59"/>
        <end position="74"/>
    </location>
</feature>